<protein>
    <submittedName>
        <fullName evidence="1">Uncharacterized protein</fullName>
    </submittedName>
</protein>
<keyword evidence="2" id="KW-1185">Reference proteome</keyword>
<organism evidence="1 2">
    <name type="scientific">Araneus ventricosus</name>
    <name type="common">Orbweaver spider</name>
    <name type="synonym">Epeira ventricosa</name>
    <dbReference type="NCBI Taxonomy" id="182803"/>
    <lineage>
        <taxon>Eukaryota</taxon>
        <taxon>Metazoa</taxon>
        <taxon>Ecdysozoa</taxon>
        <taxon>Arthropoda</taxon>
        <taxon>Chelicerata</taxon>
        <taxon>Arachnida</taxon>
        <taxon>Araneae</taxon>
        <taxon>Araneomorphae</taxon>
        <taxon>Entelegynae</taxon>
        <taxon>Araneoidea</taxon>
        <taxon>Araneidae</taxon>
        <taxon>Araneus</taxon>
    </lineage>
</organism>
<sequence length="157" mass="18360">MQELNPYYREAAFELTLLPMGWNSTRLRNTGGYVGPMAWPPRFPNRDSMDFCICGRMKYLIRDRSISNLSFLHVMYVRAMHMRMLYHALLPLVTAISANQNWPIRRMSNVTGDIMLGALFPIHERDNKYECGRLQGEYPFCQTKEGDSRNHGDHRTL</sequence>
<evidence type="ECO:0000313" key="2">
    <source>
        <dbReference type="Proteomes" id="UP000499080"/>
    </source>
</evidence>
<evidence type="ECO:0000313" key="1">
    <source>
        <dbReference type="EMBL" id="GBM74141.1"/>
    </source>
</evidence>
<reference evidence="1 2" key="1">
    <citation type="journal article" date="2019" name="Sci. Rep.">
        <title>Orb-weaving spider Araneus ventricosus genome elucidates the spidroin gene catalogue.</title>
        <authorList>
            <person name="Kono N."/>
            <person name="Nakamura H."/>
            <person name="Ohtoshi R."/>
            <person name="Moran D.A.P."/>
            <person name="Shinohara A."/>
            <person name="Yoshida Y."/>
            <person name="Fujiwara M."/>
            <person name="Mori M."/>
            <person name="Tomita M."/>
            <person name="Arakawa K."/>
        </authorList>
    </citation>
    <scope>NUCLEOTIDE SEQUENCE [LARGE SCALE GENOMIC DNA]</scope>
</reference>
<gene>
    <name evidence="1" type="ORF">AVEN_216153_1</name>
</gene>
<comment type="caution">
    <text evidence="1">The sequence shown here is derived from an EMBL/GenBank/DDBJ whole genome shotgun (WGS) entry which is preliminary data.</text>
</comment>
<dbReference type="AlphaFoldDB" id="A0A4Y2I8R4"/>
<name>A0A4Y2I8R4_ARAVE</name>
<dbReference type="Proteomes" id="UP000499080">
    <property type="component" value="Unassembled WGS sequence"/>
</dbReference>
<proteinExistence type="predicted"/>
<dbReference type="EMBL" id="BGPR01002478">
    <property type="protein sequence ID" value="GBM74141.1"/>
    <property type="molecule type" value="Genomic_DNA"/>
</dbReference>
<accession>A0A4Y2I8R4</accession>
<dbReference type="OrthoDB" id="6434998at2759"/>